<dbReference type="STRING" id="3880.G7JFC5"/>
<dbReference type="PANTHER" id="PTHR22928">
    <property type="entry name" value="TELOMERE-ASSOCIATED PROTEIN RIF1"/>
    <property type="match status" value="1"/>
</dbReference>
<dbReference type="GO" id="GO:0005634">
    <property type="term" value="C:nucleus"/>
    <property type="evidence" value="ECO:0000318"/>
    <property type="project" value="GO_Central"/>
</dbReference>
<keyword evidence="4" id="KW-0779">Telomere</keyword>
<feature type="region of interest" description="Disordered" evidence="7">
    <location>
        <begin position="1061"/>
        <end position="1090"/>
    </location>
</feature>
<evidence type="ECO:0000256" key="3">
    <source>
        <dbReference type="ARBA" id="ARBA00022454"/>
    </source>
</evidence>
<evidence type="ECO:0000256" key="4">
    <source>
        <dbReference type="ARBA" id="ARBA00022895"/>
    </source>
</evidence>
<dbReference type="KEGG" id="mtr:11444959"/>
<evidence type="ECO:0000313" key="9">
    <source>
        <dbReference type="EMBL" id="AES91601.1"/>
    </source>
</evidence>
<dbReference type="OMA" id="GMCEYFK"/>
<dbReference type="AlphaFoldDB" id="G7JFC5"/>
<dbReference type="Pfam" id="PF12231">
    <property type="entry name" value="Rif1_N"/>
    <property type="match status" value="1"/>
</dbReference>
<sequence length="1121" mass="126481">MSKEEILEIQTLISSNDNSNKSSGYSTLLQFQQHSCINPSSLQSLAQNSNSIISSTLSDIEHHDEEIAAQALKCLGFMIYHPSIVSELRVDDVNLVLDSLAKLITTTKLKTVCNLGVWCFSVQQLGVSFLVAHFHSLLRAIVHALDNPMGSLSTTFEATQAIMKLSGQLSEQMRDSSHIWAPPIYRRILSTDKREKDSSERCLLKISSIVIPPSLELSKVLVKDMKIKLLNGMKDLLDSGTKIQAVQAWGWFIRMLGSHALKNKHLVNDMLKIPERTFTDPDPQVQIATQVAWEGLIDALISHPILVSEKKTPSKDTSLQKQHSSSKTNCVDQVNGIYKSIKLIMTPLIGIVSSKCDISVHSSCLNTWCYLLHKLDTSVNESSLIKMVLEPILKVIFQNGPDSKTIWLWNLGLDLLSDSVSQKCRDAHCIETGHSSSDKSSWKQHPIRWLPWDISRLDFYLSIIFVIIRQASGATVTRDHRSHVYDAALKIFKYVLKGVKLDMESPSTNYDAVICCLNTLLTFVKIVCEDLYSDGSENYDVYYTSLRFIDAVTKELGSSILGSPLYKFPLDLKYINDMQSVDHNKHLKFLTVNCICYMDKVSPLVYLIVLYFHMMVQLTLKFQQSDHISQGMSEYFKFIFSSSNLLDNLLTCTGLLYKHAEPIYLNIWVAVAQGLNYCVCNANCKSLKESLSDGNEYYSICHLLIYPIVAHSEVPRLTSSNASGSMEKYPVSADEKPSLELVIQTWKSLYGSLSAGFGCSTTTNFSGDLCKLINRWLDENVSMLGSGTDFKLTYNDIDLGVLHLSGNFLICILEQIQTLELVSETSRSKSECDSKILYSIKNCLTFASKYMHLLRIKMVTDPPPSFVGTSRLSSALACFIDHLHRKQDILLFLEIISCPLLQWLSNMGVQNEGTNNNLKLLWNEILSSLRRSQPPLHFGSALLELHEPLFEKTLDHPYPSISEATIEFWNSTFAQQIIFDFPPRLLHVLDKLSRQGKLKLQSRSISSFKKCNTREEVGDALQGYRVAAKHNRTSKRVELVLDTQKDAPFSSFKKKRLELTEHQKEVRRAQQGRQRDTGGHGPGIRTYTNADFSQQGFDDSQESLDAIRDSEAILEMLRKTI</sequence>
<keyword evidence="3" id="KW-0158">Chromosome</keyword>
<evidence type="ECO:0000259" key="8">
    <source>
        <dbReference type="Pfam" id="PF12231"/>
    </source>
</evidence>
<dbReference type="GO" id="GO:0000723">
    <property type="term" value="P:telomere maintenance"/>
    <property type="evidence" value="ECO:0000318"/>
    <property type="project" value="GO_Central"/>
</dbReference>
<dbReference type="SUPFAM" id="SSF48371">
    <property type="entry name" value="ARM repeat"/>
    <property type="match status" value="1"/>
</dbReference>
<evidence type="ECO:0000256" key="6">
    <source>
        <dbReference type="ARBA" id="ARBA00023306"/>
    </source>
</evidence>
<accession>G7JFC5</accession>
<keyword evidence="6" id="KW-0131">Cell cycle</keyword>
<proteinExistence type="predicted"/>
<evidence type="ECO:0000256" key="7">
    <source>
        <dbReference type="SAM" id="MobiDB-lite"/>
    </source>
</evidence>
<organism evidence="9 11">
    <name type="scientific">Medicago truncatula</name>
    <name type="common">Barrel medic</name>
    <name type="synonym">Medicago tribuloides</name>
    <dbReference type="NCBI Taxonomy" id="3880"/>
    <lineage>
        <taxon>Eukaryota</taxon>
        <taxon>Viridiplantae</taxon>
        <taxon>Streptophyta</taxon>
        <taxon>Embryophyta</taxon>
        <taxon>Tracheophyta</taxon>
        <taxon>Spermatophyta</taxon>
        <taxon>Magnoliopsida</taxon>
        <taxon>eudicotyledons</taxon>
        <taxon>Gunneridae</taxon>
        <taxon>Pentapetalae</taxon>
        <taxon>rosids</taxon>
        <taxon>fabids</taxon>
        <taxon>Fabales</taxon>
        <taxon>Fabaceae</taxon>
        <taxon>Papilionoideae</taxon>
        <taxon>50 kb inversion clade</taxon>
        <taxon>NPAAA clade</taxon>
        <taxon>Hologalegina</taxon>
        <taxon>IRL clade</taxon>
        <taxon>Trifolieae</taxon>
        <taxon>Medicago</taxon>
    </lineage>
</organism>
<reference evidence="9 11" key="1">
    <citation type="journal article" date="2011" name="Nature">
        <title>The Medicago genome provides insight into the evolution of rhizobial symbioses.</title>
        <authorList>
            <person name="Young N.D."/>
            <person name="Debelle F."/>
            <person name="Oldroyd G.E."/>
            <person name="Geurts R."/>
            <person name="Cannon S.B."/>
            <person name="Udvardi M.K."/>
            <person name="Benedito V.A."/>
            <person name="Mayer K.F."/>
            <person name="Gouzy J."/>
            <person name="Schoof H."/>
            <person name="Van de Peer Y."/>
            <person name="Proost S."/>
            <person name="Cook D.R."/>
            <person name="Meyers B.C."/>
            <person name="Spannagl M."/>
            <person name="Cheung F."/>
            <person name="De Mita S."/>
            <person name="Krishnakumar V."/>
            <person name="Gundlach H."/>
            <person name="Zhou S."/>
            <person name="Mudge J."/>
            <person name="Bharti A.K."/>
            <person name="Murray J.D."/>
            <person name="Naoumkina M.A."/>
            <person name="Rosen B."/>
            <person name="Silverstein K.A."/>
            <person name="Tang H."/>
            <person name="Rombauts S."/>
            <person name="Zhao P.X."/>
            <person name="Zhou P."/>
            <person name="Barbe V."/>
            <person name="Bardou P."/>
            <person name="Bechner M."/>
            <person name="Bellec A."/>
            <person name="Berger A."/>
            <person name="Berges H."/>
            <person name="Bidwell S."/>
            <person name="Bisseling T."/>
            <person name="Choisne N."/>
            <person name="Couloux A."/>
            <person name="Denny R."/>
            <person name="Deshpande S."/>
            <person name="Dai X."/>
            <person name="Doyle J.J."/>
            <person name="Dudez A.M."/>
            <person name="Farmer A.D."/>
            <person name="Fouteau S."/>
            <person name="Franken C."/>
            <person name="Gibelin C."/>
            <person name="Gish J."/>
            <person name="Goldstein S."/>
            <person name="Gonzalez A.J."/>
            <person name="Green P.J."/>
            <person name="Hallab A."/>
            <person name="Hartog M."/>
            <person name="Hua A."/>
            <person name="Humphray S.J."/>
            <person name="Jeong D.H."/>
            <person name="Jing Y."/>
            <person name="Jocker A."/>
            <person name="Kenton S.M."/>
            <person name="Kim D.J."/>
            <person name="Klee K."/>
            <person name="Lai H."/>
            <person name="Lang C."/>
            <person name="Lin S."/>
            <person name="Macmil S.L."/>
            <person name="Magdelenat G."/>
            <person name="Matthews L."/>
            <person name="McCorrison J."/>
            <person name="Monaghan E.L."/>
            <person name="Mun J.H."/>
            <person name="Najar F.Z."/>
            <person name="Nicholson C."/>
            <person name="Noirot C."/>
            <person name="O'Bleness M."/>
            <person name="Paule C.R."/>
            <person name="Poulain J."/>
            <person name="Prion F."/>
            <person name="Qin B."/>
            <person name="Qu C."/>
            <person name="Retzel E.F."/>
            <person name="Riddle C."/>
            <person name="Sallet E."/>
            <person name="Samain S."/>
            <person name="Samson N."/>
            <person name="Sanders I."/>
            <person name="Saurat O."/>
            <person name="Scarpelli C."/>
            <person name="Schiex T."/>
            <person name="Segurens B."/>
            <person name="Severin A.J."/>
            <person name="Sherrier D.J."/>
            <person name="Shi R."/>
            <person name="Sims S."/>
            <person name="Singer S.R."/>
            <person name="Sinharoy S."/>
            <person name="Sterck L."/>
            <person name="Viollet A."/>
            <person name="Wang B.B."/>
            <person name="Wang K."/>
            <person name="Wang M."/>
            <person name="Wang X."/>
            <person name="Warfsmann J."/>
            <person name="Weissenbach J."/>
            <person name="White D.D."/>
            <person name="White J.D."/>
            <person name="Wiley G.B."/>
            <person name="Wincker P."/>
            <person name="Xing Y."/>
            <person name="Yang L."/>
            <person name="Yao Z."/>
            <person name="Ying F."/>
            <person name="Zhai J."/>
            <person name="Zhou L."/>
            <person name="Zuber A."/>
            <person name="Denarie J."/>
            <person name="Dixon R.A."/>
            <person name="May G.D."/>
            <person name="Schwartz D.C."/>
            <person name="Rogers J."/>
            <person name="Quetier F."/>
            <person name="Town C.D."/>
            <person name="Roe B.A."/>
        </authorList>
    </citation>
    <scope>NUCLEOTIDE SEQUENCE [LARGE SCALE GENOMIC DNA]</scope>
    <source>
        <strain evidence="9">A17</strain>
        <strain evidence="10 11">cv. Jemalong A17</strain>
    </source>
</reference>
<dbReference type="PaxDb" id="3880-AES91601"/>
<dbReference type="OrthoDB" id="5399929at2759"/>
<evidence type="ECO:0000256" key="1">
    <source>
        <dbReference type="ARBA" id="ARBA00004123"/>
    </source>
</evidence>
<protein>
    <submittedName>
        <fullName evidence="9">Rap1-interacting factor 1 amino-terminal protein</fullName>
    </submittedName>
</protein>
<keyword evidence="5" id="KW-0539">Nucleus</keyword>
<evidence type="ECO:0000313" key="11">
    <source>
        <dbReference type="Proteomes" id="UP000002051"/>
    </source>
</evidence>
<dbReference type="EMBL" id="CM001220">
    <property type="protein sequence ID" value="AES91601.1"/>
    <property type="molecule type" value="Genomic_DNA"/>
</dbReference>
<dbReference type="EnsemblPlants" id="AES91601">
    <property type="protein sequence ID" value="AES91601"/>
    <property type="gene ID" value="MTR_4g115340"/>
</dbReference>
<dbReference type="InterPro" id="IPR022031">
    <property type="entry name" value="Rif1_N"/>
</dbReference>
<dbReference type="eggNOG" id="ENOG502QV6C">
    <property type="taxonomic scope" value="Eukaryota"/>
</dbReference>
<dbReference type="PANTHER" id="PTHR22928:SF3">
    <property type="entry name" value="TELOMERE-ASSOCIATED PROTEIN RIF1"/>
    <property type="match status" value="1"/>
</dbReference>
<reference evidence="10" key="3">
    <citation type="submission" date="2015-04" db="UniProtKB">
        <authorList>
            <consortium name="EnsemblPlants"/>
        </authorList>
    </citation>
    <scope>IDENTIFICATION</scope>
    <source>
        <strain evidence="10">cv. Jemalong A17</strain>
    </source>
</reference>
<evidence type="ECO:0000313" key="10">
    <source>
        <dbReference type="EnsemblPlants" id="AES91601"/>
    </source>
</evidence>
<name>G7JFC5_MEDTR</name>
<feature type="domain" description="Telomere-associated protein Rif1 N-terminal" evidence="8">
    <location>
        <begin position="16"/>
        <end position="305"/>
    </location>
</feature>
<evidence type="ECO:0000256" key="2">
    <source>
        <dbReference type="ARBA" id="ARBA00004574"/>
    </source>
</evidence>
<dbReference type="Proteomes" id="UP000002051">
    <property type="component" value="Chromosome 4"/>
</dbReference>
<dbReference type="InterPro" id="IPR016024">
    <property type="entry name" value="ARM-type_fold"/>
</dbReference>
<comment type="subcellular location">
    <subcellularLocation>
        <location evidence="2">Chromosome</location>
        <location evidence="2">Telomere</location>
    </subcellularLocation>
    <subcellularLocation>
        <location evidence="1">Nucleus</location>
    </subcellularLocation>
</comment>
<feature type="compositionally biased region" description="Basic and acidic residues" evidence="7">
    <location>
        <begin position="1061"/>
        <end position="1078"/>
    </location>
</feature>
<dbReference type="GO" id="GO:0000781">
    <property type="term" value="C:chromosome, telomeric region"/>
    <property type="evidence" value="ECO:0007669"/>
    <property type="project" value="UniProtKB-SubCell"/>
</dbReference>
<reference evidence="9 11" key="2">
    <citation type="journal article" date="2014" name="BMC Genomics">
        <title>An improved genome release (version Mt4.0) for the model legume Medicago truncatula.</title>
        <authorList>
            <person name="Tang H."/>
            <person name="Krishnakumar V."/>
            <person name="Bidwell S."/>
            <person name="Rosen B."/>
            <person name="Chan A."/>
            <person name="Zhou S."/>
            <person name="Gentzbittel L."/>
            <person name="Childs K.L."/>
            <person name="Yandell M."/>
            <person name="Gundlach H."/>
            <person name="Mayer K.F."/>
            <person name="Schwartz D.C."/>
            <person name="Town C.D."/>
        </authorList>
    </citation>
    <scope>GENOME REANNOTATION</scope>
    <source>
        <strain evidence="10 11">cv. Jemalong A17</strain>
    </source>
</reference>
<evidence type="ECO:0000256" key="5">
    <source>
        <dbReference type="ARBA" id="ARBA00023242"/>
    </source>
</evidence>
<gene>
    <name evidence="10" type="primary">11444959</name>
    <name evidence="9" type="ordered locus">MTR_4g115340</name>
</gene>
<keyword evidence="11" id="KW-1185">Reference proteome</keyword>